<proteinExistence type="predicted"/>
<gene>
    <name evidence="2" type="ORF">IQ241_22595</name>
</gene>
<dbReference type="Proteomes" id="UP000636505">
    <property type="component" value="Unassembled WGS sequence"/>
</dbReference>
<sequence>MKRATISVLSILLTAAAIAPAAQAAPKFSEENTLHDLRIEELDAREKQAVKFSEGETLQQLRLEELDERDA</sequence>
<accession>A0A8J7DPP4</accession>
<comment type="caution">
    <text evidence="2">The sequence shown here is derived from an EMBL/GenBank/DDBJ whole genome shotgun (WGS) entry which is preliminary data.</text>
</comment>
<protein>
    <submittedName>
        <fullName evidence="2">Uncharacterized protein</fullName>
    </submittedName>
</protein>
<dbReference type="EMBL" id="JADEXG010000080">
    <property type="protein sequence ID" value="MBE9080045.1"/>
    <property type="molecule type" value="Genomic_DNA"/>
</dbReference>
<name>A0A8J7DPP4_9CYAN</name>
<feature type="chain" id="PRO_5035180641" evidence="1">
    <location>
        <begin position="25"/>
        <end position="71"/>
    </location>
</feature>
<dbReference type="AlphaFoldDB" id="A0A8J7DPP4"/>
<keyword evidence="1" id="KW-0732">Signal</keyword>
<evidence type="ECO:0000313" key="3">
    <source>
        <dbReference type="Proteomes" id="UP000636505"/>
    </source>
</evidence>
<evidence type="ECO:0000313" key="2">
    <source>
        <dbReference type="EMBL" id="MBE9080045.1"/>
    </source>
</evidence>
<keyword evidence="3" id="KW-1185">Reference proteome</keyword>
<organism evidence="2 3">
    <name type="scientific">Vasconcelosia minhoensis LEGE 07310</name>
    <dbReference type="NCBI Taxonomy" id="915328"/>
    <lineage>
        <taxon>Bacteria</taxon>
        <taxon>Bacillati</taxon>
        <taxon>Cyanobacteriota</taxon>
        <taxon>Cyanophyceae</taxon>
        <taxon>Nodosilineales</taxon>
        <taxon>Cymatolegaceae</taxon>
        <taxon>Vasconcelosia</taxon>
        <taxon>Vasconcelosia minhoensis</taxon>
    </lineage>
</organism>
<feature type="signal peptide" evidence="1">
    <location>
        <begin position="1"/>
        <end position="24"/>
    </location>
</feature>
<reference evidence="2" key="1">
    <citation type="submission" date="2020-10" db="EMBL/GenBank/DDBJ databases">
        <authorList>
            <person name="Castelo-Branco R."/>
            <person name="Eusebio N."/>
            <person name="Adriana R."/>
            <person name="Vieira A."/>
            <person name="Brugerolle De Fraissinette N."/>
            <person name="Rezende De Castro R."/>
            <person name="Schneider M.P."/>
            <person name="Vasconcelos V."/>
            <person name="Leao P.N."/>
        </authorList>
    </citation>
    <scope>NUCLEOTIDE SEQUENCE</scope>
    <source>
        <strain evidence="2">LEGE 07310</strain>
    </source>
</reference>
<dbReference type="RefSeq" id="WP_193911609.1">
    <property type="nucleotide sequence ID" value="NZ_JADEXG010000080.1"/>
</dbReference>
<evidence type="ECO:0000256" key="1">
    <source>
        <dbReference type="SAM" id="SignalP"/>
    </source>
</evidence>